<protein>
    <submittedName>
        <fullName evidence="1">Uncharacterized protein</fullName>
    </submittedName>
</protein>
<dbReference type="EMBL" id="CM055750">
    <property type="protein sequence ID" value="KAJ7994172.1"/>
    <property type="molecule type" value="Genomic_DNA"/>
</dbReference>
<name>A0ACC2FSA3_DALPE</name>
<reference evidence="1" key="1">
    <citation type="submission" date="2021-05" db="EMBL/GenBank/DDBJ databases">
        <authorList>
            <person name="Pan Q."/>
            <person name="Jouanno E."/>
            <person name="Zahm M."/>
            <person name="Klopp C."/>
            <person name="Cabau C."/>
            <person name="Louis A."/>
            <person name="Berthelot C."/>
            <person name="Parey E."/>
            <person name="Roest Crollius H."/>
            <person name="Montfort J."/>
            <person name="Robinson-Rechavi M."/>
            <person name="Bouchez O."/>
            <person name="Lampietro C."/>
            <person name="Lopez Roques C."/>
            <person name="Donnadieu C."/>
            <person name="Postlethwait J."/>
            <person name="Bobe J."/>
            <person name="Dillon D."/>
            <person name="Chandos A."/>
            <person name="von Hippel F."/>
            <person name="Guiguen Y."/>
        </authorList>
    </citation>
    <scope>NUCLEOTIDE SEQUENCE</scope>
    <source>
        <strain evidence="1">YG-Jan2019</strain>
    </source>
</reference>
<evidence type="ECO:0000313" key="1">
    <source>
        <dbReference type="EMBL" id="KAJ7994172.1"/>
    </source>
</evidence>
<proteinExistence type="predicted"/>
<accession>A0ACC2FSA3</accession>
<evidence type="ECO:0000313" key="2">
    <source>
        <dbReference type="Proteomes" id="UP001157502"/>
    </source>
</evidence>
<sequence length="338" mass="37891">MPEQELLEDKQLCAACDRSPVQVQAPSSPLSFHFQPAFRIIVICALPDQTVQAVLCTLFYSADNRQEAMAVANFHYITRMSSGFKVYILEGQPNLRSEDRYRHITNERAGLPPGHPVKRKHIAERSISLDERRDRAQNRHNTGSAQRPAVFSVPPSPTPSWSPTISPTGHLPGHVYPTPPMDEPLDLIKKPRKALERTEEKTQHHTRTNQMQMRPSVITCVSSTRKPACRTEIRSHSSAVLPKHRYDHVVEEHFKRSLGMDYQKSSSRQLSISVSVDDHFAKALGEKWLQIKSKSSLRSLSTSSLPSSPSVTQSPSPNQGSKESSSTTTPTASFWPVK</sequence>
<dbReference type="Proteomes" id="UP001157502">
    <property type="component" value="Chromosome 23"/>
</dbReference>
<gene>
    <name evidence="1" type="ORF">DPEC_G00263160</name>
</gene>
<organism evidence="1 2">
    <name type="scientific">Dallia pectoralis</name>
    <name type="common">Alaska blackfish</name>
    <dbReference type="NCBI Taxonomy" id="75939"/>
    <lineage>
        <taxon>Eukaryota</taxon>
        <taxon>Metazoa</taxon>
        <taxon>Chordata</taxon>
        <taxon>Craniata</taxon>
        <taxon>Vertebrata</taxon>
        <taxon>Euteleostomi</taxon>
        <taxon>Actinopterygii</taxon>
        <taxon>Neopterygii</taxon>
        <taxon>Teleostei</taxon>
        <taxon>Protacanthopterygii</taxon>
        <taxon>Esociformes</taxon>
        <taxon>Umbridae</taxon>
        <taxon>Dallia</taxon>
    </lineage>
</organism>
<comment type="caution">
    <text evidence="1">The sequence shown here is derived from an EMBL/GenBank/DDBJ whole genome shotgun (WGS) entry which is preliminary data.</text>
</comment>
<keyword evidence="2" id="KW-1185">Reference proteome</keyword>